<organism evidence="1">
    <name type="scientific">Tetraodon nigroviridis</name>
    <name type="common">Spotted green pufferfish</name>
    <name type="synonym">Chelonodon nigroviridis</name>
    <dbReference type="NCBI Taxonomy" id="99883"/>
    <lineage>
        <taxon>Eukaryota</taxon>
        <taxon>Metazoa</taxon>
        <taxon>Chordata</taxon>
        <taxon>Craniata</taxon>
        <taxon>Vertebrata</taxon>
        <taxon>Euteleostomi</taxon>
        <taxon>Actinopterygii</taxon>
        <taxon>Neopterygii</taxon>
        <taxon>Teleostei</taxon>
        <taxon>Neoteleostei</taxon>
        <taxon>Acanthomorphata</taxon>
        <taxon>Eupercaria</taxon>
        <taxon>Tetraodontiformes</taxon>
        <taxon>Tetradontoidea</taxon>
        <taxon>Tetraodontidae</taxon>
        <taxon>Tetraodon</taxon>
    </lineage>
</organism>
<reference evidence="1" key="1">
    <citation type="journal article" date="2004" name="Nature">
        <title>Genome duplication in the teleost fish Tetraodon nigroviridis reveals the early vertebrate proto-karyotype.</title>
        <authorList>
            <person name="Jaillon O."/>
            <person name="Aury J.-M."/>
            <person name="Brunet F."/>
            <person name="Petit J.-L."/>
            <person name="Stange-Thomann N."/>
            <person name="Mauceli E."/>
            <person name="Bouneau L."/>
            <person name="Fischer C."/>
            <person name="Ozouf-Costaz C."/>
            <person name="Bernot A."/>
            <person name="Nicaud S."/>
            <person name="Jaffe D."/>
            <person name="Fisher S."/>
            <person name="Lutfalla G."/>
            <person name="Dossat C."/>
            <person name="Segurens B."/>
            <person name="Dasilva C."/>
            <person name="Salanoubat M."/>
            <person name="Levy M."/>
            <person name="Boudet N."/>
            <person name="Castellano S."/>
            <person name="Anthouard V."/>
            <person name="Jubin C."/>
            <person name="Castelli V."/>
            <person name="Katinka M."/>
            <person name="Vacherie B."/>
            <person name="Biemont C."/>
            <person name="Skalli Z."/>
            <person name="Cattolico L."/>
            <person name="Poulain J."/>
            <person name="De Berardinis V."/>
            <person name="Cruaud C."/>
            <person name="Duprat S."/>
            <person name="Brottier P."/>
            <person name="Coutanceau J.-P."/>
            <person name="Gouzy J."/>
            <person name="Parra G."/>
            <person name="Lardier G."/>
            <person name="Chapple C."/>
            <person name="McKernan K.J."/>
            <person name="McEwan P."/>
            <person name="Bosak S."/>
            <person name="Kellis M."/>
            <person name="Volff J.-N."/>
            <person name="Guigo R."/>
            <person name="Zody M.C."/>
            <person name="Mesirov J."/>
            <person name="Lindblad-Toh K."/>
            <person name="Birren B."/>
            <person name="Nusbaum C."/>
            <person name="Kahn D."/>
            <person name="Robinson-Rechavi M."/>
            <person name="Laudet V."/>
            <person name="Schachter V."/>
            <person name="Quetier F."/>
            <person name="Saurin W."/>
            <person name="Scarpelli C."/>
            <person name="Wincker P."/>
            <person name="Lander E.S."/>
            <person name="Weissenbach J."/>
            <person name="Roest Crollius H."/>
        </authorList>
    </citation>
    <scope>NUCLEOTIDE SEQUENCE [LARGE SCALE GENOMIC DNA]</scope>
</reference>
<dbReference type="EMBL" id="CAAE01004395">
    <property type="protein sequence ID" value="CAF88320.1"/>
    <property type="molecule type" value="Genomic_DNA"/>
</dbReference>
<comment type="caution">
    <text evidence="1">The sequence shown here is derived from an EMBL/GenBank/DDBJ whole genome shotgun (WGS) entry which is preliminary data.</text>
</comment>
<dbReference type="KEGG" id="tng:GSTEN00001579G001"/>
<reference evidence="1" key="2">
    <citation type="submission" date="2004-02" db="EMBL/GenBank/DDBJ databases">
        <authorList>
            <consortium name="Genoscope"/>
            <consortium name="Whitehead Institute Centre for Genome Research"/>
        </authorList>
    </citation>
    <scope>NUCLEOTIDE SEQUENCE</scope>
</reference>
<sequence>MVRTQTAKVLACHQGHRWLAAAHIDIHTLQLGKHNLFLQHHTRIESENTHILGKYRNACENGGKTTPKRTEK</sequence>
<dbReference type="AlphaFoldDB" id="Q4TFL2"/>
<accession>Q4TFL2</accession>
<gene>
    <name evidence="1" type="ORF">GSTENG00001579001</name>
</gene>
<evidence type="ECO:0000313" key="1">
    <source>
        <dbReference type="EMBL" id="CAF88320.1"/>
    </source>
</evidence>
<name>Q4TFL2_TETNG</name>
<proteinExistence type="predicted"/>
<protein>
    <submittedName>
        <fullName evidence="1">(spotted green pufferfish) hypothetical protein</fullName>
    </submittedName>
</protein>